<dbReference type="GO" id="GO:0009897">
    <property type="term" value="C:external side of plasma membrane"/>
    <property type="evidence" value="ECO:0007669"/>
    <property type="project" value="TreeGrafter"/>
</dbReference>
<evidence type="ECO:0000256" key="1">
    <source>
        <dbReference type="ARBA" id="ARBA00023180"/>
    </source>
</evidence>
<organism evidence="3 4">
    <name type="scientific">Gadus morhua</name>
    <name type="common">Atlantic cod</name>
    <dbReference type="NCBI Taxonomy" id="8049"/>
    <lineage>
        <taxon>Eukaryota</taxon>
        <taxon>Metazoa</taxon>
        <taxon>Chordata</taxon>
        <taxon>Craniata</taxon>
        <taxon>Vertebrata</taxon>
        <taxon>Euteleostomi</taxon>
        <taxon>Actinopterygii</taxon>
        <taxon>Neopterygii</taxon>
        <taxon>Teleostei</taxon>
        <taxon>Neoteleostei</taxon>
        <taxon>Acanthomorphata</taxon>
        <taxon>Zeiogadaria</taxon>
        <taxon>Gadariae</taxon>
        <taxon>Gadiformes</taxon>
        <taxon>Gadoidei</taxon>
        <taxon>Gadidae</taxon>
        <taxon>Gadus</taxon>
    </lineage>
</organism>
<accession>A0A8C5AFS6</accession>
<dbReference type="Gene3D" id="3.30.500.10">
    <property type="entry name" value="MHC class I-like antigen recognition-like"/>
    <property type="match status" value="1"/>
</dbReference>
<keyword evidence="4" id="KW-1185">Reference proteome</keyword>
<evidence type="ECO:0000313" key="3">
    <source>
        <dbReference type="Ensembl" id="ENSGMOP00000031263.1"/>
    </source>
</evidence>
<keyword evidence="1" id="KW-0325">Glycoprotein</keyword>
<dbReference type="OMA" id="YITWTAR"/>
<dbReference type="GeneTree" id="ENSGT00940000175658"/>
<feature type="domain" description="MHC class I-like antigen recognition-like" evidence="2">
    <location>
        <begin position="12"/>
        <end position="102"/>
    </location>
</feature>
<dbReference type="AlphaFoldDB" id="A0A8C5AFS6"/>
<evidence type="ECO:0000259" key="2">
    <source>
        <dbReference type="Pfam" id="PF00129"/>
    </source>
</evidence>
<dbReference type="PANTHER" id="PTHR16675:SF237">
    <property type="entry name" value="MHC CLASS I ANTIGEN TRANSCRIPT VARIANT 1-RELATED"/>
    <property type="match status" value="1"/>
</dbReference>
<proteinExistence type="predicted"/>
<dbReference type="PANTHER" id="PTHR16675">
    <property type="entry name" value="MHC CLASS I-RELATED"/>
    <property type="match status" value="1"/>
</dbReference>
<protein>
    <recommendedName>
        <fullName evidence="2">MHC class I-like antigen recognition-like domain-containing protein</fullName>
    </recommendedName>
</protein>
<reference evidence="3" key="1">
    <citation type="submission" date="2025-08" db="UniProtKB">
        <authorList>
            <consortium name="Ensembl"/>
        </authorList>
    </citation>
    <scope>IDENTIFICATION</scope>
</reference>
<dbReference type="Pfam" id="PF00129">
    <property type="entry name" value="MHC_I"/>
    <property type="match status" value="1"/>
</dbReference>
<dbReference type="Ensembl" id="ENSGMOT00000063003.1">
    <property type="protein sequence ID" value="ENSGMOP00000031263.1"/>
    <property type="gene ID" value="ENSGMOG00000025822.1"/>
</dbReference>
<dbReference type="InterPro" id="IPR011161">
    <property type="entry name" value="MHC_I-like_Ag-recog"/>
</dbReference>
<dbReference type="InterPro" id="IPR011162">
    <property type="entry name" value="MHC_I/II-like_Ag-recog"/>
</dbReference>
<dbReference type="InterPro" id="IPR037055">
    <property type="entry name" value="MHC_I-like_Ag-recog_sf"/>
</dbReference>
<dbReference type="GO" id="GO:0005615">
    <property type="term" value="C:extracellular space"/>
    <property type="evidence" value="ECO:0007669"/>
    <property type="project" value="TreeGrafter"/>
</dbReference>
<dbReference type="SUPFAM" id="SSF54452">
    <property type="entry name" value="MHC antigen-recognition domain"/>
    <property type="match status" value="1"/>
</dbReference>
<dbReference type="Proteomes" id="UP000694546">
    <property type="component" value="Chromosome 22"/>
</dbReference>
<name>A0A8C5AFS6_GADMO</name>
<dbReference type="InterPro" id="IPR050208">
    <property type="entry name" value="MHC_class-I_related"/>
</dbReference>
<dbReference type="GO" id="GO:0006955">
    <property type="term" value="P:immune response"/>
    <property type="evidence" value="ECO:0007669"/>
    <property type="project" value="TreeGrafter"/>
</dbReference>
<sequence length="135" mass="15311">YITWTARGRMIHSLHYFYTASSGLSTFPEFVAVGMLDEVQIGYYDSNSKRIVMRQDWMEQFLREHPGELERNTGRALGAQHSLKAEIVNLKRAFNQTGGTFISNDRSALAYRLAVLQLSALPPEDPHGCVCEVCR</sequence>
<reference evidence="3" key="2">
    <citation type="submission" date="2025-09" db="UniProtKB">
        <authorList>
            <consortium name="Ensembl"/>
        </authorList>
    </citation>
    <scope>IDENTIFICATION</scope>
</reference>
<evidence type="ECO:0000313" key="4">
    <source>
        <dbReference type="Proteomes" id="UP000694546"/>
    </source>
</evidence>